<protein>
    <submittedName>
        <fullName evidence="3">Alpha/beta fold hydrolase</fullName>
    </submittedName>
</protein>
<dbReference type="GO" id="GO:0016787">
    <property type="term" value="F:hydrolase activity"/>
    <property type="evidence" value="ECO:0007669"/>
    <property type="project" value="UniProtKB-KW"/>
</dbReference>
<dbReference type="PANTHER" id="PTHR10794:SF94">
    <property type="entry name" value="ESTERASE YHET-RELATED"/>
    <property type="match status" value="1"/>
</dbReference>
<reference evidence="3" key="1">
    <citation type="submission" date="2022-10" db="EMBL/GenBank/DDBJ databases">
        <title>Chitinophaga sp. nov., isolated from soil.</title>
        <authorList>
            <person name="Jeon C.O."/>
        </authorList>
    </citation>
    <scope>NUCLEOTIDE SEQUENCE</scope>
    <source>
        <strain evidence="3">R8</strain>
    </source>
</reference>
<dbReference type="PANTHER" id="PTHR10794">
    <property type="entry name" value="ABHYDROLASE DOMAIN-CONTAINING PROTEIN"/>
    <property type="match status" value="1"/>
</dbReference>
<keyword evidence="4" id="KW-1185">Reference proteome</keyword>
<gene>
    <name evidence="3" type="ORF">MKQ68_02855</name>
</gene>
<dbReference type="PIRSF" id="PIRSF005211">
    <property type="entry name" value="Ab_hydro_YheT"/>
    <property type="match status" value="1"/>
</dbReference>
<dbReference type="RefSeq" id="WP_264281993.1">
    <property type="nucleotide sequence ID" value="NZ_CP107006.1"/>
</dbReference>
<dbReference type="SUPFAM" id="SSF53474">
    <property type="entry name" value="alpha/beta-Hydrolases"/>
    <property type="match status" value="1"/>
</dbReference>
<evidence type="ECO:0000256" key="1">
    <source>
        <dbReference type="ARBA" id="ARBA00010884"/>
    </source>
</evidence>
<accession>A0ABY6J7A5</accession>
<comment type="similarity">
    <text evidence="1">Belongs to the AB hydrolase superfamily. AB hydrolase 4 family.</text>
</comment>
<proteinExistence type="inferred from homology"/>
<dbReference type="InterPro" id="IPR029058">
    <property type="entry name" value="AB_hydrolase_fold"/>
</dbReference>
<dbReference type="InterPro" id="IPR000073">
    <property type="entry name" value="AB_hydrolase_1"/>
</dbReference>
<dbReference type="InterPro" id="IPR050960">
    <property type="entry name" value="AB_hydrolase_4_sf"/>
</dbReference>
<dbReference type="EMBL" id="CP107006">
    <property type="protein sequence ID" value="UYQ94029.1"/>
    <property type="molecule type" value="Genomic_DNA"/>
</dbReference>
<sequence length="305" mass="34309">MRNGHIATIYPSLFRRVKSVPYSRTRLHTPDGDFLDLDFSRTGSDRIVIILHGLEGNAARPYVLGMVNSFNEGGYDTVSVNFRSCSGEPNLLLRSYHSGETGDLHMVVEYLAASGQYKSISLIGFSLGGNVTLKYVGERGKDLHPLIKGAVGISVPCDLKSGAIELERRSNYVYMQRFIRELGEKLQAKQAKFDINLDGFNTIKTFRQFDDRFTAPIHGYENAETYWAACSSRQFIPQINIPVLLVNALDDPFLGKGCYPYEEAAAHDLFVFEAPKYGGHVGFAEWGAGRYWSEQRAFRFIDDLY</sequence>
<organism evidence="3 4">
    <name type="scientific">Chitinophaga horti</name>
    <dbReference type="NCBI Taxonomy" id="2920382"/>
    <lineage>
        <taxon>Bacteria</taxon>
        <taxon>Pseudomonadati</taxon>
        <taxon>Bacteroidota</taxon>
        <taxon>Chitinophagia</taxon>
        <taxon>Chitinophagales</taxon>
        <taxon>Chitinophagaceae</taxon>
        <taxon>Chitinophaga</taxon>
    </lineage>
</organism>
<feature type="domain" description="AB hydrolase-1" evidence="2">
    <location>
        <begin position="47"/>
        <end position="267"/>
    </location>
</feature>
<dbReference type="Pfam" id="PF00561">
    <property type="entry name" value="Abhydrolase_1"/>
    <property type="match status" value="1"/>
</dbReference>
<evidence type="ECO:0000313" key="3">
    <source>
        <dbReference type="EMBL" id="UYQ94029.1"/>
    </source>
</evidence>
<evidence type="ECO:0000313" key="4">
    <source>
        <dbReference type="Proteomes" id="UP001162741"/>
    </source>
</evidence>
<keyword evidence="3" id="KW-0378">Hydrolase</keyword>
<dbReference type="InterPro" id="IPR012020">
    <property type="entry name" value="ABHD4"/>
</dbReference>
<dbReference type="Proteomes" id="UP001162741">
    <property type="component" value="Chromosome"/>
</dbReference>
<evidence type="ECO:0000259" key="2">
    <source>
        <dbReference type="Pfam" id="PF00561"/>
    </source>
</evidence>
<name>A0ABY6J7A5_9BACT</name>
<dbReference type="Gene3D" id="3.40.50.1820">
    <property type="entry name" value="alpha/beta hydrolase"/>
    <property type="match status" value="1"/>
</dbReference>